<dbReference type="AlphaFoldDB" id="V4SW79"/>
<dbReference type="KEGG" id="cic:CICLE_v10003111mg"/>
<feature type="region of interest" description="Disordered" evidence="1">
    <location>
        <begin position="55"/>
        <end position="88"/>
    </location>
</feature>
<protein>
    <recommendedName>
        <fullName evidence="4">DDE Tnp4 domain-containing protein</fullName>
    </recommendedName>
</protein>
<name>V4SW79_CITCL</name>
<accession>V4SW79</accession>
<feature type="non-terminal residue" evidence="2">
    <location>
        <position position="1"/>
    </location>
</feature>
<evidence type="ECO:0000313" key="2">
    <source>
        <dbReference type="EMBL" id="ESR45052.1"/>
    </source>
</evidence>
<dbReference type="InParanoid" id="V4SW79"/>
<dbReference type="eggNOG" id="ENOG502T0GZ">
    <property type="taxonomic scope" value="Eukaryota"/>
</dbReference>
<dbReference type="Proteomes" id="UP000030687">
    <property type="component" value="Unassembled WGS sequence"/>
</dbReference>
<evidence type="ECO:0008006" key="4">
    <source>
        <dbReference type="Google" id="ProtNLM"/>
    </source>
</evidence>
<evidence type="ECO:0000256" key="1">
    <source>
        <dbReference type="SAM" id="MobiDB-lite"/>
    </source>
</evidence>
<dbReference type="EMBL" id="KI536799">
    <property type="protein sequence ID" value="ESR45052.1"/>
    <property type="molecule type" value="Genomic_DNA"/>
</dbReference>
<keyword evidence="3" id="KW-1185">Reference proteome</keyword>
<organism evidence="2 3">
    <name type="scientific">Citrus clementina</name>
    <name type="common">Clementine</name>
    <name type="synonym">Citrus deliciosa x Citrus sinensis</name>
    <dbReference type="NCBI Taxonomy" id="85681"/>
    <lineage>
        <taxon>Eukaryota</taxon>
        <taxon>Viridiplantae</taxon>
        <taxon>Streptophyta</taxon>
        <taxon>Embryophyta</taxon>
        <taxon>Tracheophyta</taxon>
        <taxon>Spermatophyta</taxon>
        <taxon>Magnoliopsida</taxon>
        <taxon>eudicotyledons</taxon>
        <taxon>Gunneridae</taxon>
        <taxon>Pentapetalae</taxon>
        <taxon>rosids</taxon>
        <taxon>malvids</taxon>
        <taxon>Sapindales</taxon>
        <taxon>Rutaceae</taxon>
        <taxon>Aurantioideae</taxon>
        <taxon>Citrus</taxon>
    </lineage>
</organism>
<reference evidence="2 3" key="1">
    <citation type="submission" date="2013-10" db="EMBL/GenBank/DDBJ databases">
        <authorList>
            <consortium name="International Citrus Genome Consortium"/>
            <person name="Jenkins J."/>
            <person name="Schmutz J."/>
            <person name="Prochnik S."/>
            <person name="Rokhsar D."/>
            <person name="Gmitter F."/>
            <person name="Ollitrault P."/>
            <person name="Machado M."/>
            <person name="Talon M."/>
            <person name="Wincker P."/>
            <person name="Jaillon O."/>
            <person name="Morgante M."/>
        </authorList>
    </citation>
    <scope>NUCLEOTIDE SEQUENCE</scope>
    <source>
        <strain evidence="3">cv. Clemenules</strain>
    </source>
</reference>
<evidence type="ECO:0000313" key="3">
    <source>
        <dbReference type="Proteomes" id="UP000030687"/>
    </source>
</evidence>
<dbReference type="Gramene" id="ESR45052">
    <property type="protein sequence ID" value="ESR45052"/>
    <property type="gene ID" value="CICLE_v10003111mg"/>
</dbReference>
<sequence>STIERTFGVWKNIWKILRQMPSFPFSKQVKIVITSMVFHNFIRKYAYNDQEFQPFDNDDELLPTSESENQREENNEEQSTSSFNVREMDQERDQIAILLMFR</sequence>
<proteinExistence type="predicted"/>
<gene>
    <name evidence="2" type="ORF">CICLE_v10003111mg</name>
</gene>